<dbReference type="SMART" id="SM00922">
    <property type="entry name" value="MR_MLE"/>
    <property type="match status" value="1"/>
</dbReference>
<dbReference type="Pfam" id="PF02746">
    <property type="entry name" value="MR_MLE_N"/>
    <property type="match status" value="1"/>
</dbReference>
<reference evidence="7" key="1">
    <citation type="submission" date="2018-05" db="EMBL/GenBank/DDBJ databases">
        <authorList>
            <person name="Lanie J.A."/>
            <person name="Ng W.-L."/>
            <person name="Kazmierczak K.M."/>
            <person name="Andrzejewski T.M."/>
            <person name="Davidsen T.M."/>
            <person name="Wayne K.J."/>
            <person name="Tettelin H."/>
            <person name="Glass J.I."/>
            <person name="Rusch D."/>
            <person name="Podicherti R."/>
            <person name="Tsui H.-C.T."/>
            <person name="Winkler M.E."/>
        </authorList>
    </citation>
    <scope>NUCLEOTIDE SEQUENCE</scope>
</reference>
<dbReference type="GO" id="GO:0016855">
    <property type="term" value="F:racemase and epimerase activity, acting on amino acids and derivatives"/>
    <property type="evidence" value="ECO:0007669"/>
    <property type="project" value="InterPro"/>
</dbReference>
<dbReference type="PANTHER" id="PTHR48073:SF2">
    <property type="entry name" value="O-SUCCINYLBENZOATE SYNTHASE"/>
    <property type="match status" value="1"/>
</dbReference>
<evidence type="ECO:0000259" key="6">
    <source>
        <dbReference type="SMART" id="SM00922"/>
    </source>
</evidence>
<dbReference type="PANTHER" id="PTHR48073">
    <property type="entry name" value="O-SUCCINYLBENZOATE SYNTHASE-RELATED"/>
    <property type="match status" value="1"/>
</dbReference>
<dbReference type="SFLD" id="SFLDS00001">
    <property type="entry name" value="Enolase"/>
    <property type="match status" value="1"/>
</dbReference>
<keyword evidence="3" id="KW-0479">Metal-binding</keyword>
<dbReference type="Gene3D" id="3.20.20.120">
    <property type="entry name" value="Enolase-like C-terminal domain"/>
    <property type="match status" value="1"/>
</dbReference>
<evidence type="ECO:0000256" key="4">
    <source>
        <dbReference type="ARBA" id="ARBA00022842"/>
    </source>
</evidence>
<sequence length="353" mass="39431">MKITQAKVEKHNMQLKAPWAIAGHVHESIENIFIEITDVNGLTGIGSCAPMNDSKENYNHYFKTLDEYSSSLIGQNLDHNSDTYDSLLLNLPEYPELRAAVDIALHDLYAKTHKTSLVQLLGQEHHSFKTSITIGVESLEKTTAAAQSHIDNGFSILKIKIGECVEEDIERVKTLFELNPENIQIRVDANRGYSKKELIKFYENTQDLGLELIEQPLEIENNQDMLYFPEDIRAICVADESMKTYDDAVALVKDQQPFGVFNIKLMKCGGIYQALKIAEIAESEGIDLMWGCFDESKVSISGALHAALSCKNTKYIDLDGFFDLGWDLVTDGYICESGVIGPNNKIGIGVERG</sequence>
<dbReference type="InterPro" id="IPR036849">
    <property type="entry name" value="Enolase-like_C_sf"/>
</dbReference>
<dbReference type="SUPFAM" id="SSF54826">
    <property type="entry name" value="Enolase N-terminal domain-like"/>
    <property type="match status" value="1"/>
</dbReference>
<dbReference type="CDD" id="cd03319">
    <property type="entry name" value="L-Ala-DL-Glu_epimerase"/>
    <property type="match status" value="1"/>
</dbReference>
<dbReference type="SUPFAM" id="SSF51604">
    <property type="entry name" value="Enolase C-terminal domain-like"/>
    <property type="match status" value="1"/>
</dbReference>
<proteinExistence type="inferred from homology"/>
<evidence type="ECO:0000256" key="1">
    <source>
        <dbReference type="ARBA" id="ARBA00001946"/>
    </source>
</evidence>
<dbReference type="Pfam" id="PF13378">
    <property type="entry name" value="MR_MLE_C"/>
    <property type="match status" value="1"/>
</dbReference>
<keyword evidence="5" id="KW-0413">Isomerase</keyword>
<name>A0A382C374_9ZZZZ</name>
<evidence type="ECO:0000256" key="2">
    <source>
        <dbReference type="ARBA" id="ARBA00008031"/>
    </source>
</evidence>
<organism evidence="7">
    <name type="scientific">marine metagenome</name>
    <dbReference type="NCBI Taxonomy" id="408172"/>
    <lineage>
        <taxon>unclassified sequences</taxon>
        <taxon>metagenomes</taxon>
        <taxon>ecological metagenomes</taxon>
    </lineage>
</organism>
<dbReference type="InterPro" id="IPR034603">
    <property type="entry name" value="Dipeptide_epimerase"/>
</dbReference>
<evidence type="ECO:0000313" key="7">
    <source>
        <dbReference type="EMBL" id="SVB20181.1"/>
    </source>
</evidence>
<dbReference type="InterPro" id="IPR029065">
    <property type="entry name" value="Enolase_C-like"/>
</dbReference>
<comment type="similarity">
    <text evidence="2">Belongs to the mandelate racemase/muconate lactonizing enzyme family.</text>
</comment>
<dbReference type="EMBL" id="UINC01032471">
    <property type="protein sequence ID" value="SVB20181.1"/>
    <property type="molecule type" value="Genomic_DNA"/>
</dbReference>
<dbReference type="InterPro" id="IPR029017">
    <property type="entry name" value="Enolase-like_N"/>
</dbReference>
<comment type="cofactor">
    <cofactor evidence="1">
        <name>Mg(2+)</name>
        <dbReference type="ChEBI" id="CHEBI:18420"/>
    </cofactor>
</comment>
<keyword evidence="4" id="KW-0460">Magnesium</keyword>
<dbReference type="InterPro" id="IPR013342">
    <property type="entry name" value="Mandelate_racemase_C"/>
</dbReference>
<protein>
    <recommendedName>
        <fullName evidence="6">Mandelate racemase/muconate lactonizing enzyme C-terminal domain-containing protein</fullName>
    </recommendedName>
</protein>
<evidence type="ECO:0000256" key="5">
    <source>
        <dbReference type="ARBA" id="ARBA00023235"/>
    </source>
</evidence>
<feature type="domain" description="Mandelate racemase/muconate lactonizing enzyme C-terminal" evidence="6">
    <location>
        <begin position="139"/>
        <end position="233"/>
    </location>
</feature>
<dbReference type="InterPro" id="IPR013341">
    <property type="entry name" value="Mandelate_racemase_N_dom"/>
</dbReference>
<gene>
    <name evidence="7" type="ORF">METZ01_LOCUS173035</name>
</gene>
<dbReference type="Gene3D" id="3.30.390.10">
    <property type="entry name" value="Enolase-like, N-terminal domain"/>
    <property type="match status" value="1"/>
</dbReference>
<dbReference type="AlphaFoldDB" id="A0A382C374"/>
<dbReference type="GO" id="GO:0046872">
    <property type="term" value="F:metal ion binding"/>
    <property type="evidence" value="ECO:0007669"/>
    <property type="project" value="UniProtKB-KW"/>
</dbReference>
<accession>A0A382C374</accession>
<evidence type="ECO:0000256" key="3">
    <source>
        <dbReference type="ARBA" id="ARBA00022723"/>
    </source>
</evidence>
<dbReference type="SFLD" id="SFLDG00180">
    <property type="entry name" value="muconate_cycloisomerase"/>
    <property type="match status" value="1"/>
</dbReference>